<keyword evidence="4 11" id="KW-0812">Transmembrane</keyword>
<feature type="transmembrane region" description="Helical" evidence="11">
    <location>
        <begin position="108"/>
        <end position="128"/>
    </location>
</feature>
<keyword evidence="10 11" id="KW-0472">Membrane</keyword>
<keyword evidence="3 11" id="KW-0813">Transport</keyword>
<dbReference type="STRING" id="619300.G3ASA5"/>
<evidence type="ECO:0000256" key="4">
    <source>
        <dbReference type="ARBA" id="ARBA00022692"/>
    </source>
</evidence>
<dbReference type="InterPro" id="IPR008417">
    <property type="entry name" value="BAP29/BAP31"/>
</dbReference>
<comment type="similarity">
    <text evidence="2 11">Belongs to the BCAP29/BCAP31 family.</text>
</comment>
<evidence type="ECO:0000256" key="6">
    <source>
        <dbReference type="ARBA" id="ARBA00022892"/>
    </source>
</evidence>
<comment type="function">
    <text evidence="11">May play a role in anterograde transport of membrane proteins from the endoplasmic reticulum to the Golgi.</text>
</comment>
<sequence>MSLQMSLVFCTMIAQMIILLVLVLPLPQVVRQQIVSLAQVCQNSQNFKVGVIFSLMLMTLQFLDCLKRLHRYSGAVDNPYFDSSNNHHYEHSLSYDQLASKFYAQRNLYLSGAILYLMLAIATVLAIVKKMVSKEAEYRELAATANDTSLKSKQEQEEIEKLQQLIDKKQLDIDTFKKQISGLQAAYNDLSPEVKPDLKEKKSE</sequence>
<dbReference type="GO" id="GO:0006888">
    <property type="term" value="P:endoplasmic reticulum to Golgi vesicle-mediated transport"/>
    <property type="evidence" value="ECO:0007669"/>
    <property type="project" value="UniProtKB-UniRule"/>
</dbReference>
<feature type="coiled-coil region" evidence="12">
    <location>
        <begin position="145"/>
        <end position="179"/>
    </location>
</feature>
<name>G3ASA5_SPAPN</name>
<reference evidence="15 16" key="1">
    <citation type="journal article" date="2011" name="Proc. Natl. Acad. Sci. U.S.A.">
        <title>Comparative genomics of xylose-fermenting fungi for enhanced biofuel production.</title>
        <authorList>
            <person name="Wohlbach D.J."/>
            <person name="Kuo A."/>
            <person name="Sato T.K."/>
            <person name="Potts K.M."/>
            <person name="Salamov A.A."/>
            <person name="LaButti K.M."/>
            <person name="Sun H."/>
            <person name="Clum A."/>
            <person name="Pangilinan J.L."/>
            <person name="Lindquist E.A."/>
            <person name="Lucas S."/>
            <person name="Lapidus A."/>
            <person name="Jin M."/>
            <person name="Gunawan C."/>
            <person name="Balan V."/>
            <person name="Dale B.E."/>
            <person name="Jeffries T.W."/>
            <person name="Zinkel R."/>
            <person name="Barry K.W."/>
            <person name="Grigoriev I.V."/>
            <person name="Gasch A.P."/>
        </authorList>
    </citation>
    <scope>NUCLEOTIDE SEQUENCE [LARGE SCALE GENOMIC DNA]</scope>
    <source>
        <strain evidence="16">NRRL Y-27907 / 11-Y1</strain>
    </source>
</reference>
<dbReference type="OMA" id="QRNMYIS"/>
<evidence type="ECO:0000256" key="1">
    <source>
        <dbReference type="ARBA" id="ARBA00004477"/>
    </source>
</evidence>
<evidence type="ECO:0000313" key="16">
    <source>
        <dbReference type="Proteomes" id="UP000000709"/>
    </source>
</evidence>
<dbReference type="GO" id="GO:0006886">
    <property type="term" value="P:intracellular protein transport"/>
    <property type="evidence" value="ECO:0007669"/>
    <property type="project" value="UniProtKB-UniRule"/>
</dbReference>
<evidence type="ECO:0000259" key="14">
    <source>
        <dbReference type="Pfam" id="PF18035"/>
    </source>
</evidence>
<comment type="subcellular location">
    <subcellularLocation>
        <location evidence="1 11">Endoplasmic reticulum membrane</location>
        <topology evidence="1 11">Multi-pass membrane protein</topology>
    </subcellularLocation>
</comment>
<keyword evidence="16" id="KW-1185">Reference proteome</keyword>
<dbReference type="EMBL" id="GL996504">
    <property type="protein sequence ID" value="EGW30645.1"/>
    <property type="molecule type" value="Genomic_DNA"/>
</dbReference>
<evidence type="ECO:0000256" key="2">
    <source>
        <dbReference type="ARBA" id="ARBA00007956"/>
    </source>
</evidence>
<evidence type="ECO:0000256" key="7">
    <source>
        <dbReference type="ARBA" id="ARBA00022927"/>
    </source>
</evidence>
<evidence type="ECO:0000256" key="10">
    <source>
        <dbReference type="ARBA" id="ARBA00023136"/>
    </source>
</evidence>
<dbReference type="PANTHER" id="PTHR12701">
    <property type="entry name" value="BCR-ASSOCIATED PROTEIN, BAP"/>
    <property type="match status" value="1"/>
</dbReference>
<evidence type="ECO:0000256" key="11">
    <source>
        <dbReference type="RuleBase" id="RU367026"/>
    </source>
</evidence>
<keyword evidence="8 11" id="KW-1133">Transmembrane helix</keyword>
<dbReference type="KEGG" id="spaa:SPAPADRAFT_56637"/>
<accession>G3ASA5</accession>
<dbReference type="GO" id="GO:0070973">
    <property type="term" value="P:protein localization to endoplasmic reticulum exit site"/>
    <property type="evidence" value="ECO:0007669"/>
    <property type="project" value="UniProtKB-UniRule"/>
</dbReference>
<organism evidence="16">
    <name type="scientific">Spathaspora passalidarum (strain NRRL Y-27907 / 11-Y1)</name>
    <dbReference type="NCBI Taxonomy" id="619300"/>
    <lineage>
        <taxon>Eukaryota</taxon>
        <taxon>Fungi</taxon>
        <taxon>Dikarya</taxon>
        <taxon>Ascomycota</taxon>
        <taxon>Saccharomycotina</taxon>
        <taxon>Pichiomycetes</taxon>
        <taxon>Debaryomycetaceae</taxon>
        <taxon>Spathaspora</taxon>
    </lineage>
</organism>
<dbReference type="FunCoup" id="G3ASA5">
    <property type="interactions" value="156"/>
</dbReference>
<dbReference type="RefSeq" id="XP_007376678.1">
    <property type="nucleotide sequence ID" value="XM_007376616.1"/>
</dbReference>
<evidence type="ECO:0000256" key="3">
    <source>
        <dbReference type="ARBA" id="ARBA00022448"/>
    </source>
</evidence>
<evidence type="ECO:0000313" key="15">
    <source>
        <dbReference type="EMBL" id="EGW30645.1"/>
    </source>
</evidence>
<dbReference type="GO" id="GO:0005789">
    <property type="term" value="C:endoplasmic reticulum membrane"/>
    <property type="evidence" value="ECO:0007669"/>
    <property type="project" value="UniProtKB-SubCell"/>
</dbReference>
<evidence type="ECO:0000259" key="13">
    <source>
        <dbReference type="Pfam" id="PF05529"/>
    </source>
</evidence>
<dbReference type="InParanoid" id="G3ASA5"/>
<dbReference type="Pfam" id="PF05529">
    <property type="entry name" value="Bap31"/>
    <property type="match status" value="1"/>
</dbReference>
<dbReference type="InterPro" id="IPR041672">
    <property type="entry name" value="Bap31/Bap29_C"/>
</dbReference>
<feature type="transmembrane region" description="Helical" evidence="11">
    <location>
        <begin position="6"/>
        <end position="26"/>
    </location>
</feature>
<feature type="domain" description="BAP29/BAP31 transmembrane" evidence="13">
    <location>
        <begin position="1"/>
        <end position="140"/>
    </location>
</feature>
<feature type="transmembrane region" description="Helical" evidence="11">
    <location>
        <begin position="47"/>
        <end position="63"/>
    </location>
</feature>
<dbReference type="HOGENOM" id="CLU_087648_1_0_1"/>
<dbReference type="Pfam" id="PF18035">
    <property type="entry name" value="Bap31_Bap29_C"/>
    <property type="match status" value="1"/>
</dbReference>
<dbReference type="PANTHER" id="PTHR12701:SF19">
    <property type="entry name" value="ENDOPLASMIC RETICULUM TRANSMEMBRANE PROTEIN 1-RELATED"/>
    <property type="match status" value="1"/>
</dbReference>
<keyword evidence="5 11" id="KW-0256">Endoplasmic reticulum</keyword>
<evidence type="ECO:0000256" key="9">
    <source>
        <dbReference type="ARBA" id="ARBA00023054"/>
    </source>
</evidence>
<proteinExistence type="inferred from homology"/>
<evidence type="ECO:0000256" key="5">
    <source>
        <dbReference type="ARBA" id="ARBA00022824"/>
    </source>
</evidence>
<evidence type="ECO:0000256" key="12">
    <source>
        <dbReference type="SAM" id="Coils"/>
    </source>
</evidence>
<keyword evidence="6 11" id="KW-0931">ER-Golgi transport</keyword>
<dbReference type="InterPro" id="IPR040463">
    <property type="entry name" value="BAP29/BAP31_N"/>
</dbReference>
<evidence type="ECO:0000256" key="8">
    <source>
        <dbReference type="ARBA" id="ARBA00022989"/>
    </source>
</evidence>
<feature type="domain" description="Bap31/Bap29 cytoplasmic coiled-coil" evidence="14">
    <location>
        <begin position="157"/>
        <end position="202"/>
    </location>
</feature>
<keyword evidence="9 12" id="KW-0175">Coiled coil</keyword>
<keyword evidence="7 11" id="KW-0653">Protein transport</keyword>
<dbReference type="OrthoDB" id="435607at2759"/>
<dbReference type="GeneID" id="18872057"/>
<dbReference type="eggNOG" id="KOG1962">
    <property type="taxonomic scope" value="Eukaryota"/>
</dbReference>
<protein>
    <recommendedName>
        <fullName evidence="11">Endoplasmic reticulum transmembrane protein</fullName>
    </recommendedName>
</protein>
<dbReference type="Proteomes" id="UP000000709">
    <property type="component" value="Unassembled WGS sequence"/>
</dbReference>
<dbReference type="AlphaFoldDB" id="G3ASA5"/>
<gene>
    <name evidence="15" type="ORF">SPAPADRAFT_56637</name>
</gene>